<name>A0ABM4UTX3_COFAR</name>
<reference evidence="2 3" key="1">
    <citation type="submission" date="2025-05" db="UniProtKB">
        <authorList>
            <consortium name="RefSeq"/>
        </authorList>
    </citation>
    <scope>IDENTIFICATION</scope>
    <source>
        <tissue evidence="2 3">Leaves</tissue>
    </source>
</reference>
<evidence type="ECO:0000313" key="2">
    <source>
        <dbReference type="RefSeq" id="XP_071910732.1"/>
    </source>
</evidence>
<sequence>MERQVLGELAPLMGSNLAQLRISQGPKWPLDTEGSDRKTIPECIVHPNILGRSLPSAAKLLFDILVGGVFHICKLLMERETHRNRNLACCSVFLLLELCLHLGCSKICQVVRTGGFRSSS</sequence>
<dbReference type="GeneID" id="113694276"/>
<gene>
    <name evidence="2 3" type="primary">LOC113694276</name>
</gene>
<keyword evidence="1" id="KW-1185">Reference proteome</keyword>
<protein>
    <submittedName>
        <fullName evidence="2 3">Uncharacterized protein</fullName>
    </submittedName>
</protein>
<organism evidence="1 3">
    <name type="scientific">Coffea arabica</name>
    <name type="common">Arabian coffee</name>
    <dbReference type="NCBI Taxonomy" id="13443"/>
    <lineage>
        <taxon>Eukaryota</taxon>
        <taxon>Viridiplantae</taxon>
        <taxon>Streptophyta</taxon>
        <taxon>Embryophyta</taxon>
        <taxon>Tracheophyta</taxon>
        <taxon>Spermatophyta</taxon>
        <taxon>Magnoliopsida</taxon>
        <taxon>eudicotyledons</taxon>
        <taxon>Gunneridae</taxon>
        <taxon>Pentapetalae</taxon>
        <taxon>asterids</taxon>
        <taxon>lamiids</taxon>
        <taxon>Gentianales</taxon>
        <taxon>Rubiaceae</taxon>
        <taxon>Ixoroideae</taxon>
        <taxon>Gardenieae complex</taxon>
        <taxon>Bertiereae - Coffeeae clade</taxon>
        <taxon>Coffeeae</taxon>
        <taxon>Coffea</taxon>
    </lineage>
</organism>
<evidence type="ECO:0000313" key="1">
    <source>
        <dbReference type="Proteomes" id="UP001652660"/>
    </source>
</evidence>
<dbReference type="RefSeq" id="XP_071910733.1">
    <property type="nucleotide sequence ID" value="XM_072054632.1"/>
</dbReference>
<dbReference type="RefSeq" id="XP_071910732.1">
    <property type="nucleotide sequence ID" value="XM_072054631.1"/>
</dbReference>
<dbReference type="Proteomes" id="UP001652660">
    <property type="component" value="Chromosome 6e"/>
</dbReference>
<accession>A0ABM4UTX3</accession>
<evidence type="ECO:0000313" key="3">
    <source>
        <dbReference type="RefSeq" id="XP_071910733.1"/>
    </source>
</evidence>
<proteinExistence type="predicted"/>